<sequence length="225" mass="24265">MRVPQDVTWDKEVIYHAGAGPGRIGSILMTPLATGVGRVSSHVWAAQLLLALRHFDQAIRNPAEFSALEVGRILSLDEEIQATRHSCPEVLASVFSPRTFYLLTKSFRAKLSLTTLYETKTDQRLSSCALPAEVSPQKAILVVGSGPDAIIADASLTHCQKQLLCPARALLHGHADIGVGKIVLLDEATAPPRQTETERTMAAVTKKLSVHTLAGLINDDGKLCL</sequence>
<dbReference type="EMBL" id="JANJQO010003113">
    <property type="protein sequence ID" value="KAJ2964932.1"/>
    <property type="molecule type" value="Genomic_DNA"/>
</dbReference>
<comment type="caution">
    <text evidence="1">The sequence shown here is derived from an EMBL/GenBank/DDBJ whole genome shotgun (WGS) entry which is preliminary data.</text>
</comment>
<evidence type="ECO:0000313" key="2">
    <source>
        <dbReference type="Proteomes" id="UP001143910"/>
    </source>
</evidence>
<reference evidence="1" key="1">
    <citation type="submission" date="2022-08" db="EMBL/GenBank/DDBJ databases">
        <title>Genome Sequence of Lecanicillium fungicola.</title>
        <authorList>
            <person name="Buettner E."/>
        </authorList>
    </citation>
    <scope>NUCLEOTIDE SEQUENCE</scope>
    <source>
        <strain evidence="1">Babe33</strain>
    </source>
</reference>
<gene>
    <name evidence="1" type="ORF">NQ176_g10757</name>
</gene>
<organism evidence="1 2">
    <name type="scientific">Zarea fungicola</name>
    <dbReference type="NCBI Taxonomy" id="93591"/>
    <lineage>
        <taxon>Eukaryota</taxon>
        <taxon>Fungi</taxon>
        <taxon>Dikarya</taxon>
        <taxon>Ascomycota</taxon>
        <taxon>Pezizomycotina</taxon>
        <taxon>Sordariomycetes</taxon>
        <taxon>Hypocreomycetidae</taxon>
        <taxon>Hypocreales</taxon>
        <taxon>Cordycipitaceae</taxon>
        <taxon>Zarea</taxon>
    </lineage>
</organism>
<accession>A0ACC1MFW6</accession>
<proteinExistence type="predicted"/>
<evidence type="ECO:0000313" key="1">
    <source>
        <dbReference type="EMBL" id="KAJ2964932.1"/>
    </source>
</evidence>
<dbReference type="Proteomes" id="UP001143910">
    <property type="component" value="Unassembled WGS sequence"/>
</dbReference>
<keyword evidence="2" id="KW-1185">Reference proteome</keyword>
<name>A0ACC1MFW6_9HYPO</name>
<protein>
    <submittedName>
        <fullName evidence="1">Uncharacterized protein</fullName>
    </submittedName>
</protein>